<gene>
    <name evidence="13" type="primary">dnaN</name>
    <name evidence="13" type="ORF">CO137_01100</name>
</gene>
<reference evidence="14" key="1">
    <citation type="submission" date="2017-09" db="EMBL/GenBank/DDBJ databases">
        <title>Depth-based differentiation of microbial function through sediment-hosted aquifers and enrichment of novel symbionts in the deep terrestrial subsurface.</title>
        <authorList>
            <person name="Probst A.J."/>
            <person name="Ladd B."/>
            <person name="Jarett J.K."/>
            <person name="Geller-Mcgrath D.E."/>
            <person name="Sieber C.M.K."/>
            <person name="Emerson J.B."/>
            <person name="Anantharaman K."/>
            <person name="Thomas B.C."/>
            <person name="Malmstrom R."/>
            <person name="Stieglmeier M."/>
            <person name="Klingl A."/>
            <person name="Woyke T."/>
            <person name="Ryan C.M."/>
            <person name="Banfield J.F."/>
        </authorList>
    </citation>
    <scope>NUCLEOTIDE SEQUENCE [LARGE SCALE GENOMIC DNA]</scope>
</reference>
<dbReference type="Proteomes" id="UP000230843">
    <property type="component" value="Unassembled WGS sequence"/>
</dbReference>
<evidence type="ECO:0000256" key="2">
    <source>
        <dbReference type="ARBA" id="ARBA00010752"/>
    </source>
</evidence>
<proteinExistence type="inferred from homology"/>
<evidence type="ECO:0000259" key="10">
    <source>
        <dbReference type="Pfam" id="PF00712"/>
    </source>
</evidence>
<evidence type="ECO:0000256" key="9">
    <source>
        <dbReference type="PIRNR" id="PIRNR000804"/>
    </source>
</evidence>
<dbReference type="Pfam" id="PF02768">
    <property type="entry name" value="DNA_pol3_beta_3"/>
    <property type="match status" value="1"/>
</dbReference>
<feature type="domain" description="DNA polymerase III beta sliding clamp C-terminal" evidence="12">
    <location>
        <begin position="252"/>
        <end position="371"/>
    </location>
</feature>
<dbReference type="SUPFAM" id="SSF55979">
    <property type="entry name" value="DNA clamp"/>
    <property type="match status" value="3"/>
</dbReference>
<dbReference type="NCBIfam" id="TIGR00663">
    <property type="entry name" value="dnan"/>
    <property type="match status" value="1"/>
</dbReference>
<dbReference type="InterPro" id="IPR001001">
    <property type="entry name" value="DNA_polIII_beta"/>
</dbReference>
<evidence type="ECO:0000256" key="5">
    <source>
        <dbReference type="ARBA" id="ARBA00022695"/>
    </source>
</evidence>
<comment type="function">
    <text evidence="9">Confers DNA tethering and processivity to DNA polymerases and other proteins. Acts as a clamp, forming a ring around DNA (a reaction catalyzed by the clamp-loading complex) which diffuses in an ATP-independent manner freely and bidirectionally along dsDNA. Initially characterized for its ability to contact the catalytic subunit of DNA polymerase III (Pol III), a complex, multichain enzyme responsible for most of the replicative synthesis in bacteria; Pol III exhibits 3'-5' exonuclease proofreading activity. The beta chain is required for initiation of replication as well as for processivity of DNA replication.</text>
</comment>
<accession>A0A2M7Z7F6</accession>
<comment type="subunit">
    <text evidence="9">Forms a ring-shaped head-to-tail homodimer around DNA.</text>
</comment>
<keyword evidence="3 9" id="KW-0963">Cytoplasm</keyword>
<evidence type="ECO:0000313" key="13">
    <source>
        <dbReference type="EMBL" id="PJA90079.1"/>
    </source>
</evidence>
<dbReference type="Pfam" id="PF00712">
    <property type="entry name" value="DNA_pol3_beta"/>
    <property type="match status" value="1"/>
</dbReference>
<evidence type="ECO:0000256" key="4">
    <source>
        <dbReference type="ARBA" id="ARBA00022679"/>
    </source>
</evidence>
<evidence type="ECO:0000256" key="1">
    <source>
        <dbReference type="ARBA" id="ARBA00004496"/>
    </source>
</evidence>
<keyword evidence="4 9" id="KW-0808">Transferase</keyword>
<evidence type="ECO:0000256" key="6">
    <source>
        <dbReference type="ARBA" id="ARBA00022705"/>
    </source>
</evidence>
<dbReference type="GO" id="GO:0003677">
    <property type="term" value="F:DNA binding"/>
    <property type="evidence" value="ECO:0007669"/>
    <property type="project" value="UniProtKB-UniRule"/>
</dbReference>
<dbReference type="EMBL" id="PFVJ01000026">
    <property type="protein sequence ID" value="PJA90079.1"/>
    <property type="molecule type" value="Genomic_DNA"/>
</dbReference>
<evidence type="ECO:0000256" key="8">
    <source>
        <dbReference type="ARBA" id="ARBA00023125"/>
    </source>
</evidence>
<dbReference type="AlphaFoldDB" id="A0A2M7Z7F6"/>
<dbReference type="GO" id="GO:0009360">
    <property type="term" value="C:DNA polymerase III complex"/>
    <property type="evidence" value="ECO:0007669"/>
    <property type="project" value="InterPro"/>
</dbReference>
<dbReference type="InterPro" id="IPR022637">
    <property type="entry name" value="DNA_polIII_beta_cen"/>
</dbReference>
<dbReference type="GO" id="GO:0008408">
    <property type="term" value="F:3'-5' exonuclease activity"/>
    <property type="evidence" value="ECO:0007669"/>
    <property type="project" value="InterPro"/>
</dbReference>
<dbReference type="InterPro" id="IPR046938">
    <property type="entry name" value="DNA_clamp_sf"/>
</dbReference>
<dbReference type="Pfam" id="PF02767">
    <property type="entry name" value="DNA_pol3_beta_2"/>
    <property type="match status" value="1"/>
</dbReference>
<dbReference type="CDD" id="cd00140">
    <property type="entry name" value="beta_clamp"/>
    <property type="match status" value="1"/>
</dbReference>
<keyword evidence="6 9" id="KW-0235">DNA replication</keyword>
<dbReference type="InterPro" id="IPR022635">
    <property type="entry name" value="DNA_polIII_beta_C"/>
</dbReference>
<comment type="caution">
    <text evidence="13">The sequence shown here is derived from an EMBL/GenBank/DDBJ whole genome shotgun (WGS) entry which is preliminary data.</text>
</comment>
<organism evidence="13 14">
    <name type="scientific">Candidatus Magasanikbacteria bacterium CG_4_9_14_3_um_filter_32_9</name>
    <dbReference type="NCBI Taxonomy" id="1974644"/>
    <lineage>
        <taxon>Bacteria</taxon>
        <taxon>Candidatus Magasanikiibacteriota</taxon>
    </lineage>
</organism>
<keyword evidence="8" id="KW-0238">DNA-binding</keyword>
<dbReference type="Gene3D" id="3.70.10.10">
    <property type="match status" value="1"/>
</dbReference>
<evidence type="ECO:0000256" key="3">
    <source>
        <dbReference type="ARBA" id="ARBA00022490"/>
    </source>
</evidence>
<dbReference type="SMART" id="SM00480">
    <property type="entry name" value="POL3Bc"/>
    <property type="match status" value="1"/>
</dbReference>
<sequence>MKFTCTRENLLSVLQQVSGIANKHTNLPILNNILIQVSSSKVEMISTNLEIAIKAHLRAKIEEEGSFTVPAKTLTDFVNLLPEEQIHISLDENELLINCGSSKTKIKGAGADDYPVIPEIEEKNGYVFSAENFKDSLAKVVVAVAKNEIRQELAGVYFGFFTPGFKGLTLAGTDSYRLAEKKLEISQGDESFECIVPSRCIQELIRLISAGKDEQTENNVRLWVSENQISVRFANFELSSRLVDGKYPDYAQIIPKEFKTGATVLNSSLVKKIKAASLFTTLGVNAVNFKIGDGQMIVSSTSTQTGEHSSSLDAQIVGDENEILLNHRYVLDGLQQISGSDVILNINTSDTPCLLKPKNDNSYVYIVMPIRQ</sequence>
<evidence type="ECO:0000259" key="11">
    <source>
        <dbReference type="Pfam" id="PF02767"/>
    </source>
</evidence>
<dbReference type="Gene3D" id="3.10.150.10">
    <property type="entry name" value="DNA Polymerase III, subunit A, domain 2"/>
    <property type="match status" value="1"/>
</dbReference>
<comment type="similarity">
    <text evidence="2 9">Belongs to the beta sliding clamp family.</text>
</comment>
<comment type="subcellular location">
    <subcellularLocation>
        <location evidence="1 9">Cytoplasm</location>
    </subcellularLocation>
</comment>
<dbReference type="PANTHER" id="PTHR30478:SF0">
    <property type="entry name" value="BETA SLIDING CLAMP"/>
    <property type="match status" value="1"/>
</dbReference>
<keyword evidence="7 9" id="KW-0239">DNA-directed DNA polymerase</keyword>
<dbReference type="InterPro" id="IPR022634">
    <property type="entry name" value="DNA_polIII_beta_N"/>
</dbReference>
<feature type="domain" description="DNA polymerase III beta sliding clamp central" evidence="11">
    <location>
        <begin position="130"/>
        <end position="249"/>
    </location>
</feature>
<dbReference type="PANTHER" id="PTHR30478">
    <property type="entry name" value="DNA POLYMERASE III SUBUNIT BETA"/>
    <property type="match status" value="1"/>
</dbReference>
<evidence type="ECO:0000313" key="14">
    <source>
        <dbReference type="Proteomes" id="UP000230843"/>
    </source>
</evidence>
<name>A0A2M7Z7F6_9BACT</name>
<evidence type="ECO:0000259" key="12">
    <source>
        <dbReference type="Pfam" id="PF02768"/>
    </source>
</evidence>
<keyword evidence="5 9" id="KW-0548">Nucleotidyltransferase</keyword>
<evidence type="ECO:0000256" key="7">
    <source>
        <dbReference type="ARBA" id="ARBA00022932"/>
    </source>
</evidence>
<dbReference type="GO" id="GO:0005737">
    <property type="term" value="C:cytoplasm"/>
    <property type="evidence" value="ECO:0007669"/>
    <property type="project" value="UniProtKB-SubCell"/>
</dbReference>
<dbReference type="PIRSF" id="PIRSF000804">
    <property type="entry name" value="DNA_pol_III_b"/>
    <property type="match status" value="1"/>
</dbReference>
<feature type="domain" description="DNA polymerase III beta sliding clamp N-terminal" evidence="10">
    <location>
        <begin position="1"/>
        <end position="118"/>
    </location>
</feature>
<dbReference type="GO" id="GO:0006271">
    <property type="term" value="P:DNA strand elongation involved in DNA replication"/>
    <property type="evidence" value="ECO:0007669"/>
    <property type="project" value="TreeGrafter"/>
</dbReference>
<protein>
    <recommendedName>
        <fullName evidence="9">Beta sliding clamp</fullName>
    </recommendedName>
</protein>
<dbReference type="GO" id="GO:0003887">
    <property type="term" value="F:DNA-directed DNA polymerase activity"/>
    <property type="evidence" value="ECO:0007669"/>
    <property type="project" value="UniProtKB-UniRule"/>
</dbReference>